<dbReference type="GO" id="GO:0009881">
    <property type="term" value="F:photoreceptor activity"/>
    <property type="evidence" value="ECO:0007669"/>
    <property type="project" value="UniProtKB-KW"/>
</dbReference>
<feature type="compositionally biased region" description="Low complexity" evidence="7">
    <location>
        <begin position="1897"/>
        <end position="1927"/>
    </location>
</feature>
<evidence type="ECO:0000256" key="7">
    <source>
        <dbReference type="SAM" id="MobiDB-lite"/>
    </source>
</evidence>
<feature type="region of interest" description="Disordered" evidence="7">
    <location>
        <begin position="1834"/>
        <end position="1968"/>
    </location>
</feature>
<dbReference type="STRING" id="3055.A0A2K3D7H5"/>
<feature type="region of interest" description="Disordered" evidence="7">
    <location>
        <begin position="832"/>
        <end position="876"/>
    </location>
</feature>
<feature type="region of interest" description="Disordered" evidence="7">
    <location>
        <begin position="1433"/>
        <end position="1467"/>
    </location>
</feature>
<evidence type="ECO:0000259" key="9">
    <source>
        <dbReference type="PROSITE" id="PS50112"/>
    </source>
</evidence>
<feature type="region of interest" description="Disordered" evidence="7">
    <location>
        <begin position="1993"/>
        <end position="2018"/>
    </location>
</feature>
<feature type="transmembrane region" description="Helical" evidence="8">
    <location>
        <begin position="118"/>
        <end position="144"/>
    </location>
</feature>
<keyword evidence="8" id="KW-0472">Membrane</keyword>
<evidence type="ECO:0000256" key="5">
    <source>
        <dbReference type="ARBA" id="ARBA00022777"/>
    </source>
</evidence>
<feature type="compositionally biased region" description="Basic and acidic residues" evidence="7">
    <location>
        <begin position="934"/>
        <end position="943"/>
    </location>
</feature>
<protein>
    <recommendedName>
        <fullName evidence="9">PAS domain-containing protein</fullName>
    </recommendedName>
</protein>
<dbReference type="Proteomes" id="UP000006906">
    <property type="component" value="Chromosome 11"/>
</dbReference>
<keyword evidence="6" id="KW-0067">ATP-binding</keyword>
<dbReference type="NCBIfam" id="TIGR00229">
    <property type="entry name" value="sensory_box"/>
    <property type="match status" value="1"/>
</dbReference>
<keyword evidence="8" id="KW-0812">Transmembrane</keyword>
<feature type="compositionally biased region" description="Low complexity" evidence="7">
    <location>
        <begin position="1327"/>
        <end position="1347"/>
    </location>
</feature>
<feature type="transmembrane region" description="Helical" evidence="8">
    <location>
        <begin position="210"/>
        <end position="231"/>
    </location>
</feature>
<keyword evidence="2" id="KW-0716">Sensory transduction</keyword>
<dbReference type="InterPro" id="IPR035965">
    <property type="entry name" value="PAS-like_dom_sf"/>
</dbReference>
<feature type="region of interest" description="Disordered" evidence="7">
    <location>
        <begin position="934"/>
        <end position="954"/>
    </location>
</feature>
<feature type="compositionally biased region" description="Acidic residues" evidence="7">
    <location>
        <begin position="2003"/>
        <end position="2013"/>
    </location>
</feature>
<feature type="transmembrane region" description="Helical" evidence="8">
    <location>
        <begin position="2324"/>
        <end position="2346"/>
    </location>
</feature>
<proteinExistence type="predicted"/>
<feature type="domain" description="PAS" evidence="9">
    <location>
        <begin position="652"/>
        <end position="714"/>
    </location>
</feature>
<evidence type="ECO:0000256" key="6">
    <source>
        <dbReference type="ARBA" id="ARBA00022840"/>
    </source>
</evidence>
<feature type="region of interest" description="Disordered" evidence="7">
    <location>
        <begin position="630"/>
        <end position="650"/>
    </location>
</feature>
<dbReference type="GeneID" id="5724320"/>
<accession>A0A2K3D7H5</accession>
<dbReference type="InterPro" id="IPR052994">
    <property type="entry name" value="Tiny_macrocysts_regulators"/>
</dbReference>
<feature type="region of interest" description="Disordered" evidence="7">
    <location>
        <begin position="1324"/>
        <end position="1349"/>
    </location>
</feature>
<evidence type="ECO:0000256" key="3">
    <source>
        <dbReference type="ARBA" id="ARBA00022679"/>
    </source>
</evidence>
<dbReference type="OrthoDB" id="1470350at2759"/>
<dbReference type="SUPFAM" id="SSF55785">
    <property type="entry name" value="PYP-like sensor domain (PAS domain)"/>
    <property type="match status" value="1"/>
</dbReference>
<dbReference type="GO" id="GO:0005524">
    <property type="term" value="F:ATP binding"/>
    <property type="evidence" value="ECO:0007669"/>
    <property type="project" value="UniProtKB-KW"/>
</dbReference>
<keyword evidence="11" id="KW-1185">Reference proteome</keyword>
<dbReference type="PANTHER" id="PTHR31600:SF2">
    <property type="entry name" value="GAMETE ENRICHED GENE 10 PROTEIN-RELATED"/>
    <property type="match status" value="1"/>
</dbReference>
<dbReference type="EMBL" id="CM008972">
    <property type="protein sequence ID" value="PNW76484.1"/>
    <property type="molecule type" value="Genomic_DNA"/>
</dbReference>
<evidence type="ECO:0000313" key="11">
    <source>
        <dbReference type="Proteomes" id="UP000006906"/>
    </source>
</evidence>
<evidence type="ECO:0000256" key="1">
    <source>
        <dbReference type="ARBA" id="ARBA00022543"/>
    </source>
</evidence>
<dbReference type="CDD" id="cd00130">
    <property type="entry name" value="PAS"/>
    <property type="match status" value="1"/>
</dbReference>
<dbReference type="PANTHER" id="PTHR31600">
    <property type="entry name" value="TINY MACROCYSTS PROTEIN B-RELATED"/>
    <property type="match status" value="1"/>
</dbReference>
<feature type="compositionally biased region" description="Low complexity" evidence="7">
    <location>
        <begin position="1152"/>
        <end position="1168"/>
    </location>
</feature>
<keyword evidence="5" id="KW-0418">Kinase</keyword>
<feature type="compositionally biased region" description="Gly residues" evidence="7">
    <location>
        <begin position="2474"/>
        <end position="2494"/>
    </location>
</feature>
<feature type="compositionally biased region" description="Gly residues" evidence="7">
    <location>
        <begin position="1060"/>
        <end position="1071"/>
    </location>
</feature>
<feature type="region of interest" description="Disordered" evidence="7">
    <location>
        <begin position="1752"/>
        <end position="1822"/>
    </location>
</feature>
<sequence length="2998" mass="311940">MAFAARAESVASSGAGPGLPDLPIKTGLLGDNENQGEDDLLQGSSLEGGIFGVLFTLSQEKNTTHIRYQWILLKILLDAWQLFTTILNPEMGWAINTDGLGWKAVSVLSFGWLADLGYAWYLGVLYTMAGLLAANLALCVWVAWSFKEQKFDYVWPIKVVRTFSYVFLQVFDITSLNFLQLGISCNYLGPTSPRLHMDLFPEYSCSETPQIVQVIVSGILLLVFISVAMLLNMSEVEVNPTSKSPQALGHSGAEVRAFGIKALMTLVGVFLGYPKLAAAAYLALAVWLAWQYLRWTPHLVEWVNYLKGGVAVAMVGVAGLQVGVVATTNAQVRQALTTAMAISLGPLFLLGAAATWARTRYFTRAVLKAFDCAIASGDETALAWAWAYVIGAAGGGVVGERNTNEQAWDPEVLEPRDVYHFNDPKDVEVAARSARKWADLYTLDKAAVRRAEEIIKAGSALFPDSAYIALLHANFMLDALGFSQTGAKQLEVARKMNPGLLCRFILFVRQQQATQKAASSTVGKGGSMDLLGYVEYQRKQRMVLRHHKDALQAMANFWRILGSNTVSFSSLSKSLEEIDSSVSQAETAYRVVLELYNNSPRLVRLYARFLETIKQDPWGAAEYSAAADRLEQNKDEEGQGPTLPDGTPMSRMDDVEKGVLVVNAFGDIQVANKKLHSMFGYRKGELDGKNVCAIMPPHEAKRHPAILRRYIDSGDKALPYFKHPVLGMHRERVCFTVRISVSRASGMGEDSVFIGLLEPVPTETGCGRVWVTAEGIIVCCDPGFVTCFGYRPDDVIGSQLEALIRSGVMAVGGVSSTGLAAGGDGARCPVVHGRGPPGSGDDTGSGEEEPPEGIAGAFTSQGGGGGGLGGGGGRRRSLDVWAASKANQDNHELVQRMLATASGPHAAAAAATGCSLATGAAGLIEDTEPRAKKAAADGGRASHDSAAAAAEKDGAARRASVDLATQNQRTSALPPVVTYARVRHKYDFAKDCSVQVFNDKTKSTIYEVQIKLMSDEPQLLMVVERKGVIRHMSGDLAKVLGVSQSATGGGDGKGGKGDKGAGAGSIAGGDGSMRKQTQADDQVMLELTSEAPQRSLEEFLPAPWRHMHQKWLKHATTPSGAILSGAWGCRFATADAGNSSSAGATAGGGAAGAQRGISSSSGMAPGGSCPAGGGGGPLQASGSRSLALGPTMKLVGTHGRPVFVHVGVVSREVSGGGDALHVVRMSRSSLETAMAERRVRMRLSEKGQVLALVDSEGREVMVADDDEDEQDGVRCTNTGSKQPRRRGAEAAWSTAVTDLFEFPSEQLLGCRIWDFLSLPNTRGGSTGAHNAASSGANAAAGVAPGNGHNHEIYHSSSSLLKRDLLTEASEIMSSGGGRGFGGGTGGADVGGALSFRESTMDGGGAAAAAAAASGRGGGGSAAVGVSSRFTLPLSSGTDTGGDPEGRAVCGGGGGGGGGSGGAGGGGELNLRSFDTMVTSSMQTPGISWRCDILPPSAAIEAAAMGNPARAAALLMRRTKQAVLRLDVALPPPGARGVAPGELVIHAEVWAAKAVTGVLELDGQGRVSSVSEEDLRPAGLLFGLPREELIGASLGQLLRLGAGQSAPGLLTDSGVVKKSNLKSDNQRTAPKDKGSNIKVGPVHKMEGCHRDNKPMGLAVQVVGKPGPGNPLTMVLRLLPGPPVARMPPPAAPMPRVSMANSGIVAAPGGEAAGGGCIKSRIGLLEEATTNARGGLGAGGVGGESARVRAALQKLPRGDEDDKDEDDEDQPTRGLAAGGGKGGKGPSKFSALALKGALDGGPANGSLRVRTPDKDSGGLPASNSLGASVACVIHGTRGSPPAGGGRPGAAKGHHADASHAELVPGAAGAEEEGAEGRISGNGSGSGGSSATPPKPASPPTAGHSRLAAASAAVRSPRAGAALDGGSAAAVNTAEEEGSGEDVLPGEKLDAASVSSEEEDTHDAADPAKAQQRGLEAINKWVVTNGEFYQNKTQSVAGTSHAGEAETNDDDDDDIDGATSYASTSRLNSRNLDGVGSPLWKGFVEAAAAVAAEEGRGGTAAPVTAIADDQRSEGGDSAMSGMSGMSGVSDANTPADFKRGKRYRKLVKLMDSPQAQSAVNTFKTYSGLTVLIAGAIHVVCFALIITAIQKQEHAMTDMHEAGGSQRFLQRALVSVRALDNAYKGLGNNLTYNSSHVEFFANDIISYATQYRDANSQVLMSAPNSNIEKLYYNKEVPVWYGTDPATGLWYQANMTLWDLVTRVYTSAKDIYQNHMQWNATSITDVAGSEPGSFLMRSGQELIGSTREVLDALLDDAVHHTNLVNLLQLLFLLIEGCLVSSCVALALMYLLRMACDQRYKLYETFLTIPVGLTRALASQTTHLLDNDESDDELDDETGSHHEGEDAGNSTLVAGEKGAAGGGKTGGGKRKAVFDAPDSDKAGNKGGKGSVDMPLSPTHTKVHVIGGGGGGRRTSLDMADGGGGGGGGRSKVAGEGGGGRSKPAAGWMPGYMTGAGGGVAAPVYPPAAAAGNRGTAGSGDDVGGVDPGQHVGLLARISSKIWRSNAVHPANSGAAAALAAANAPTRRALKRNSRVIYGMWAIVLCYSFLIILFYSISYALLLSVQSLVAMQAVSDHAVERGYRAVFYTQELVSETNVAMIPDRAAQLENATAALKDAYYTLRMGNQAYQVLGSGAEQFPKVSGGGLSKESPAMFRLFYNDGDCLRLPEHQPCPDSAWRFFQITRTGVDGMMTRLLKELTWLAGEARVAAAGGSAVVGALPDLLASPRWDFIYNVGTMDLNDGLMQVEDTHLENVERVMGVLVVLHVVLFLLLVAVFGCFLLLLFLPLLNRMNKEKRRIAEMMSQLPNELDVMRLVSHALVGAAATDKNMPGGAGRKGHRRAIEVPRRGAAEAARLLGAVVPAAAGGAGTAGANPNSTGGNIPQVAGEGAAPGEAAVNGGSKAYNSWKEILNRATSVNAAANAAGSTAGQLPVSASARHLSGKLG</sequence>
<dbReference type="PROSITE" id="PS50112">
    <property type="entry name" value="PAS"/>
    <property type="match status" value="1"/>
</dbReference>
<keyword evidence="4" id="KW-0547">Nucleotide-binding</keyword>
<evidence type="ECO:0000256" key="4">
    <source>
        <dbReference type="ARBA" id="ARBA00022741"/>
    </source>
</evidence>
<dbReference type="RefSeq" id="XP_042919381.1">
    <property type="nucleotide sequence ID" value="XM_043067381.1"/>
</dbReference>
<gene>
    <name evidence="10" type="ORF">CHLRE_11g467629v5</name>
</gene>
<feature type="transmembrane region" description="Helical" evidence="8">
    <location>
        <begin position="2589"/>
        <end position="2615"/>
    </location>
</feature>
<dbReference type="Gene3D" id="3.30.450.20">
    <property type="entry name" value="PAS domain"/>
    <property type="match status" value="1"/>
</dbReference>
<feature type="region of interest" description="Disordered" evidence="7">
    <location>
        <begin position="1047"/>
        <end position="1077"/>
    </location>
</feature>
<keyword evidence="1" id="KW-0157">Chromophore</keyword>
<keyword evidence="1" id="KW-0600">Photoreceptor protein</keyword>
<evidence type="ECO:0000256" key="2">
    <source>
        <dbReference type="ARBA" id="ARBA00022606"/>
    </source>
</evidence>
<feature type="region of interest" description="Disordered" evidence="7">
    <location>
        <begin position="1265"/>
        <end position="1289"/>
    </location>
</feature>
<dbReference type="InterPro" id="IPR000014">
    <property type="entry name" value="PAS"/>
</dbReference>
<feature type="transmembrane region" description="Helical" evidence="8">
    <location>
        <begin position="310"/>
        <end position="328"/>
    </location>
</feature>
<dbReference type="Gramene" id="PNW76484">
    <property type="protein sequence ID" value="PNW76484"/>
    <property type="gene ID" value="CHLRE_11g467629v5"/>
</dbReference>
<name>A0A2K3D7H5_CHLRE</name>
<dbReference type="Pfam" id="PF13426">
    <property type="entry name" value="PAS_9"/>
    <property type="match status" value="1"/>
</dbReference>
<dbReference type="FunFam" id="3.30.450.20:FF:000060">
    <property type="entry name" value="Sensor protein FixL"/>
    <property type="match status" value="1"/>
</dbReference>
<feature type="transmembrane region" description="Helical" evidence="8">
    <location>
        <begin position="2811"/>
        <end position="2842"/>
    </location>
</feature>
<feature type="region of interest" description="Disordered" evidence="7">
    <location>
        <begin position="1138"/>
        <end position="1184"/>
    </location>
</feature>
<keyword evidence="3" id="KW-0808">Transferase</keyword>
<organism evidence="10 11">
    <name type="scientific">Chlamydomonas reinhardtii</name>
    <name type="common">Chlamydomonas smithii</name>
    <dbReference type="NCBI Taxonomy" id="3055"/>
    <lineage>
        <taxon>Eukaryota</taxon>
        <taxon>Viridiplantae</taxon>
        <taxon>Chlorophyta</taxon>
        <taxon>core chlorophytes</taxon>
        <taxon>Chlorophyceae</taxon>
        <taxon>CS clade</taxon>
        <taxon>Chlamydomonadales</taxon>
        <taxon>Chlamydomonadaceae</taxon>
        <taxon>Chlamydomonas</taxon>
    </lineage>
</organism>
<keyword evidence="1" id="KW-0675">Receptor</keyword>
<dbReference type="SMART" id="SM00091">
    <property type="entry name" value="PAS"/>
    <property type="match status" value="2"/>
</dbReference>
<dbReference type="ExpressionAtlas" id="A0A2K3D7H5">
    <property type="expression patterns" value="baseline and differential"/>
</dbReference>
<dbReference type="InterPro" id="IPR057352">
    <property type="entry name" value="TPR_TmcB/C"/>
</dbReference>
<feature type="compositionally biased region" description="Gly residues" evidence="7">
    <location>
        <begin position="861"/>
        <end position="872"/>
    </location>
</feature>
<feature type="compositionally biased region" description="Acidic residues" evidence="7">
    <location>
        <begin position="1757"/>
        <end position="1767"/>
    </location>
</feature>
<reference evidence="10 11" key="1">
    <citation type="journal article" date="2007" name="Science">
        <title>The Chlamydomonas genome reveals the evolution of key animal and plant functions.</title>
        <authorList>
            <person name="Merchant S.S."/>
            <person name="Prochnik S.E."/>
            <person name="Vallon O."/>
            <person name="Harris E.H."/>
            <person name="Karpowicz S.J."/>
            <person name="Witman G.B."/>
            <person name="Terry A."/>
            <person name="Salamov A."/>
            <person name="Fritz-Laylin L.K."/>
            <person name="Marechal-Drouard L."/>
            <person name="Marshall W.F."/>
            <person name="Qu L.H."/>
            <person name="Nelson D.R."/>
            <person name="Sanderfoot A.A."/>
            <person name="Spalding M.H."/>
            <person name="Kapitonov V.V."/>
            <person name="Ren Q."/>
            <person name="Ferris P."/>
            <person name="Lindquist E."/>
            <person name="Shapiro H."/>
            <person name="Lucas S.M."/>
            <person name="Grimwood J."/>
            <person name="Schmutz J."/>
            <person name="Cardol P."/>
            <person name="Cerutti H."/>
            <person name="Chanfreau G."/>
            <person name="Chen C.L."/>
            <person name="Cognat V."/>
            <person name="Croft M.T."/>
            <person name="Dent R."/>
            <person name="Dutcher S."/>
            <person name="Fernandez E."/>
            <person name="Fukuzawa H."/>
            <person name="Gonzalez-Ballester D."/>
            <person name="Gonzalez-Halphen D."/>
            <person name="Hallmann A."/>
            <person name="Hanikenne M."/>
            <person name="Hippler M."/>
            <person name="Inwood W."/>
            <person name="Jabbari K."/>
            <person name="Kalanon M."/>
            <person name="Kuras R."/>
            <person name="Lefebvre P.A."/>
            <person name="Lemaire S.D."/>
            <person name="Lobanov A.V."/>
            <person name="Lohr M."/>
            <person name="Manuell A."/>
            <person name="Meier I."/>
            <person name="Mets L."/>
            <person name="Mittag M."/>
            <person name="Mittelmeier T."/>
            <person name="Moroney J.V."/>
            <person name="Moseley J."/>
            <person name="Napoli C."/>
            <person name="Nedelcu A.M."/>
            <person name="Niyogi K."/>
            <person name="Novoselov S.V."/>
            <person name="Paulsen I.T."/>
            <person name="Pazour G."/>
            <person name="Purton S."/>
            <person name="Ral J.P."/>
            <person name="Riano-Pachon D.M."/>
            <person name="Riekhof W."/>
            <person name="Rymarquis L."/>
            <person name="Schroda M."/>
            <person name="Stern D."/>
            <person name="Umen J."/>
            <person name="Willows R."/>
            <person name="Wilson N."/>
            <person name="Zimmer S.L."/>
            <person name="Allmer J."/>
            <person name="Balk J."/>
            <person name="Bisova K."/>
            <person name="Chen C.J."/>
            <person name="Elias M."/>
            <person name="Gendler K."/>
            <person name="Hauser C."/>
            <person name="Lamb M.R."/>
            <person name="Ledford H."/>
            <person name="Long J.C."/>
            <person name="Minagawa J."/>
            <person name="Page M.D."/>
            <person name="Pan J."/>
            <person name="Pootakham W."/>
            <person name="Roje S."/>
            <person name="Rose A."/>
            <person name="Stahlberg E."/>
            <person name="Terauchi A.M."/>
            <person name="Yang P."/>
            <person name="Ball S."/>
            <person name="Bowler C."/>
            <person name="Dieckmann C.L."/>
            <person name="Gladyshev V.N."/>
            <person name="Green P."/>
            <person name="Jorgensen R."/>
            <person name="Mayfield S."/>
            <person name="Mueller-Roeber B."/>
            <person name="Rajamani S."/>
            <person name="Sayre R.T."/>
            <person name="Brokstein P."/>
            <person name="Dubchak I."/>
            <person name="Goodstein D."/>
            <person name="Hornick L."/>
            <person name="Huang Y.W."/>
            <person name="Jhaveri J."/>
            <person name="Luo Y."/>
            <person name="Martinez D."/>
            <person name="Ngau W.C."/>
            <person name="Otillar B."/>
            <person name="Poliakov A."/>
            <person name="Porter A."/>
            <person name="Szajkowski L."/>
            <person name="Werner G."/>
            <person name="Zhou K."/>
            <person name="Grigoriev I.V."/>
            <person name="Rokhsar D.S."/>
            <person name="Grossman A.R."/>
        </authorList>
    </citation>
    <scope>NUCLEOTIDE SEQUENCE [LARGE SCALE GENOMIC DNA]</scope>
    <source>
        <strain evidence="11">CC-503</strain>
    </source>
</reference>
<feature type="compositionally biased region" description="Gly residues" evidence="7">
    <location>
        <begin position="1448"/>
        <end position="1467"/>
    </location>
</feature>
<dbReference type="KEGG" id="cre:CHLRE_11g467629v5"/>
<feature type="compositionally biased region" description="Low complexity" evidence="7">
    <location>
        <begin position="2072"/>
        <end position="2088"/>
    </location>
</feature>
<feature type="transmembrane region" description="Helical" evidence="8">
    <location>
        <begin position="266"/>
        <end position="290"/>
    </location>
</feature>
<dbReference type="InParanoid" id="A0A2K3D7H5"/>
<evidence type="ECO:0000313" key="10">
    <source>
        <dbReference type="EMBL" id="PNW76484.1"/>
    </source>
</evidence>
<evidence type="ECO:0000256" key="8">
    <source>
        <dbReference type="SAM" id="Phobius"/>
    </source>
</evidence>
<feature type="compositionally biased region" description="Gly residues" evidence="7">
    <location>
        <begin position="1774"/>
        <end position="1783"/>
    </location>
</feature>
<feature type="transmembrane region" description="Helical" evidence="8">
    <location>
        <begin position="335"/>
        <end position="357"/>
    </location>
</feature>
<keyword evidence="8" id="KW-1133">Transmembrane helix</keyword>
<dbReference type="GO" id="GO:0016301">
    <property type="term" value="F:kinase activity"/>
    <property type="evidence" value="ECO:0007669"/>
    <property type="project" value="UniProtKB-KW"/>
</dbReference>
<feature type="region of interest" description="Disordered" evidence="7">
    <location>
        <begin position="2378"/>
        <end position="2495"/>
    </location>
</feature>
<dbReference type="Pfam" id="PF25474">
    <property type="entry name" value="TPR_TmcB"/>
    <property type="match status" value="1"/>
</dbReference>
<feature type="region of interest" description="Disordered" evidence="7">
    <location>
        <begin position="2067"/>
        <end position="2091"/>
    </location>
</feature>
<feature type="compositionally biased region" description="Acidic residues" evidence="7">
    <location>
        <begin position="2381"/>
        <end position="2391"/>
    </location>
</feature>